<keyword evidence="3" id="KW-0812">Transmembrane</keyword>
<organism evidence="5 6">
    <name type="scientific">Erwinia aphidicola</name>
    <dbReference type="NCBI Taxonomy" id="68334"/>
    <lineage>
        <taxon>Bacteria</taxon>
        <taxon>Pseudomonadati</taxon>
        <taxon>Pseudomonadota</taxon>
        <taxon>Gammaproteobacteria</taxon>
        <taxon>Enterobacterales</taxon>
        <taxon>Erwiniaceae</taxon>
        <taxon>Erwinia</taxon>
    </lineage>
</organism>
<comment type="caution">
    <text evidence="5">The sequence shown here is derived from an EMBL/GenBank/DDBJ whole genome shotgun (WGS) entry which is preliminary data.</text>
</comment>
<keyword evidence="3" id="KW-1133">Transmembrane helix</keyword>
<keyword evidence="6" id="KW-1185">Reference proteome</keyword>
<evidence type="ECO:0000313" key="6">
    <source>
        <dbReference type="Proteomes" id="UP001306592"/>
    </source>
</evidence>
<feature type="DNA-binding region" description="OmpR/PhoB-type" evidence="2">
    <location>
        <begin position="1"/>
        <end position="103"/>
    </location>
</feature>
<dbReference type="Gene3D" id="1.10.10.10">
    <property type="entry name" value="Winged helix-like DNA-binding domain superfamily/Winged helix DNA-binding domain"/>
    <property type="match status" value="1"/>
</dbReference>
<accession>A0ABU8DIF9</accession>
<dbReference type="SUPFAM" id="SSF46894">
    <property type="entry name" value="C-terminal effector domain of the bipartite response regulators"/>
    <property type="match status" value="1"/>
</dbReference>
<dbReference type="InterPro" id="IPR036388">
    <property type="entry name" value="WH-like_DNA-bd_sf"/>
</dbReference>
<feature type="domain" description="OmpR/PhoB-type" evidence="4">
    <location>
        <begin position="1"/>
        <end position="103"/>
    </location>
</feature>
<dbReference type="InterPro" id="IPR001867">
    <property type="entry name" value="OmpR/PhoB-type_DNA-bd"/>
</dbReference>
<reference evidence="5 6" key="1">
    <citation type="submission" date="2024-02" db="EMBL/GenBank/DDBJ databases">
        <title>First report Erwinia aphidicola in onion in Chile.</title>
        <authorList>
            <person name="Valenzuela M."/>
            <person name="Pena M."/>
            <person name="Dutta B."/>
        </authorList>
    </citation>
    <scope>NUCLEOTIDE SEQUENCE [LARGE SCALE GENOMIC DNA]</scope>
    <source>
        <strain evidence="5 6">QCJ3A</strain>
    </source>
</reference>
<dbReference type="SMART" id="SM00862">
    <property type="entry name" value="Trans_reg_C"/>
    <property type="match status" value="1"/>
</dbReference>
<protein>
    <submittedName>
        <fullName evidence="5">Helix-turn-helix domain-containing protein</fullName>
    </submittedName>
</protein>
<evidence type="ECO:0000256" key="3">
    <source>
        <dbReference type="SAM" id="Phobius"/>
    </source>
</evidence>
<evidence type="ECO:0000259" key="4">
    <source>
        <dbReference type="PROSITE" id="PS51755"/>
    </source>
</evidence>
<evidence type="ECO:0000256" key="2">
    <source>
        <dbReference type="PROSITE-ProRule" id="PRU01091"/>
    </source>
</evidence>
<dbReference type="Pfam" id="PF00486">
    <property type="entry name" value="Trans_reg_C"/>
    <property type="match status" value="1"/>
</dbReference>
<dbReference type="RefSeq" id="WP_099754644.1">
    <property type="nucleotide sequence ID" value="NZ_JBANEI010000007.1"/>
</dbReference>
<dbReference type="Proteomes" id="UP001306592">
    <property type="component" value="Unassembled WGS sequence"/>
</dbReference>
<dbReference type="CDD" id="cd00383">
    <property type="entry name" value="trans_reg_C"/>
    <property type="match status" value="1"/>
</dbReference>
<evidence type="ECO:0000256" key="1">
    <source>
        <dbReference type="ARBA" id="ARBA00023125"/>
    </source>
</evidence>
<dbReference type="InterPro" id="IPR016032">
    <property type="entry name" value="Sig_transdc_resp-reg_C-effctor"/>
</dbReference>
<dbReference type="EMBL" id="JBANEI010000007">
    <property type="protein sequence ID" value="MEI2682344.1"/>
    <property type="molecule type" value="Genomic_DNA"/>
</dbReference>
<proteinExistence type="predicted"/>
<feature type="transmembrane region" description="Helical" evidence="3">
    <location>
        <begin position="135"/>
        <end position="155"/>
    </location>
</feature>
<evidence type="ECO:0000313" key="5">
    <source>
        <dbReference type="EMBL" id="MEI2682344.1"/>
    </source>
</evidence>
<keyword evidence="1 2" id="KW-0238">DNA-binding</keyword>
<sequence length="244" mass="27791">MRFNIEGVVIFDTEKALLVNLLTGDCIELSQTSARLLAALLTHSGEVLARDEIFQSIFDKFGARASNSNLNQYISILRRNLHDLGIEQEIIITVPRVGFTISEHAVINEEVNAPNVAVNQRWLPYLYEKLIAGRIYFMAGGSVVFLAFIVFFFRVEEHITELIPSKMSLNQCSFYVYLPMSMQDIHNAFSLSGRVLDCSVPKKIYLYSQVIESDLGYHVQILMVECERNGNRCTSEYIREIHNA</sequence>
<gene>
    <name evidence="5" type="ORF">V8N49_11835</name>
</gene>
<keyword evidence="3" id="KW-0472">Membrane</keyword>
<name>A0ABU8DIF9_ERWAP</name>
<dbReference type="PROSITE" id="PS51755">
    <property type="entry name" value="OMPR_PHOB"/>
    <property type="match status" value="1"/>
</dbReference>